<accession>A0A401YXK1</accession>
<protein>
    <recommendedName>
        <fullName evidence="3">DUF1877 domain-containing protein</fullName>
    </recommendedName>
</protein>
<dbReference type="EMBL" id="BIFH01000031">
    <property type="protein sequence ID" value="GCD99245.1"/>
    <property type="molecule type" value="Genomic_DNA"/>
</dbReference>
<dbReference type="OrthoDB" id="4274517at2"/>
<comment type="caution">
    <text evidence="1">The sequence shown here is derived from an EMBL/GenBank/DDBJ whole genome shotgun (WGS) entry which is preliminary data.</text>
</comment>
<evidence type="ECO:0000313" key="2">
    <source>
        <dbReference type="Proteomes" id="UP000286931"/>
    </source>
</evidence>
<proteinExistence type="predicted"/>
<dbReference type="Gene3D" id="3.40.1760.10">
    <property type="entry name" value="YfbM-like super family"/>
    <property type="match status" value="1"/>
</dbReference>
<evidence type="ECO:0000313" key="1">
    <source>
        <dbReference type="EMBL" id="GCD99245.1"/>
    </source>
</evidence>
<keyword evidence="2" id="KW-1185">Reference proteome</keyword>
<dbReference type="RefSeq" id="WP_126641047.1">
    <property type="nucleotide sequence ID" value="NZ_BIFH01000031.1"/>
</dbReference>
<dbReference type="Proteomes" id="UP000286931">
    <property type="component" value="Unassembled WGS sequence"/>
</dbReference>
<sequence>MAVTRQLARVPVEYLAACRRSAVTSADGDPRWDPPSADVLDLDWAPPLLRRVGELAGLDSVRLDTLRRATDGDTAIDVGFLDTHPYEIGPFGPTPTALSAAQVADVAQRLARIHIPALLALLPVDDREAGSLIGHGADRIVGGPKAYLRTHFDALREFYLDAARRQLFIVLWCD</sequence>
<evidence type="ECO:0008006" key="3">
    <source>
        <dbReference type="Google" id="ProtNLM"/>
    </source>
</evidence>
<gene>
    <name evidence="1" type="ORF">EHYA_06959</name>
</gene>
<dbReference type="InterPro" id="IPR035944">
    <property type="entry name" value="YfbM-like_sf"/>
</dbReference>
<dbReference type="AlphaFoldDB" id="A0A401YXK1"/>
<organism evidence="1 2">
    <name type="scientific">Embleya hyalina</name>
    <dbReference type="NCBI Taxonomy" id="516124"/>
    <lineage>
        <taxon>Bacteria</taxon>
        <taxon>Bacillati</taxon>
        <taxon>Actinomycetota</taxon>
        <taxon>Actinomycetes</taxon>
        <taxon>Kitasatosporales</taxon>
        <taxon>Streptomycetaceae</taxon>
        <taxon>Embleya</taxon>
    </lineage>
</organism>
<name>A0A401YXK1_9ACTN</name>
<reference evidence="1 2" key="1">
    <citation type="submission" date="2018-12" db="EMBL/GenBank/DDBJ databases">
        <title>Draft genome sequence of Embleya hyalina NBRC 13850T.</title>
        <authorList>
            <person name="Komaki H."/>
            <person name="Hosoyama A."/>
            <person name="Kimura A."/>
            <person name="Ichikawa N."/>
            <person name="Tamura T."/>
        </authorList>
    </citation>
    <scope>NUCLEOTIDE SEQUENCE [LARGE SCALE GENOMIC DNA]</scope>
    <source>
        <strain evidence="1 2">NBRC 13850</strain>
    </source>
</reference>